<keyword evidence="2" id="KW-1133">Transmembrane helix</keyword>
<reference evidence="3" key="1">
    <citation type="submission" date="2022-07" db="EMBL/GenBank/DDBJ databases">
        <title>Genome analysis of Parmales, a sister group of diatoms, reveals the evolutionary specialization of diatoms from phago-mixotrophs to photoautotrophs.</title>
        <authorList>
            <person name="Ban H."/>
            <person name="Sato S."/>
            <person name="Yoshikawa S."/>
            <person name="Kazumasa Y."/>
            <person name="Nakamura Y."/>
            <person name="Ichinomiya M."/>
            <person name="Saitoh K."/>
            <person name="Sato N."/>
            <person name="Blanc-Mathieu R."/>
            <person name="Endo H."/>
            <person name="Kuwata A."/>
            <person name="Ogata H."/>
        </authorList>
    </citation>
    <scope>NUCLEOTIDE SEQUENCE</scope>
</reference>
<proteinExistence type="predicted"/>
<feature type="transmembrane region" description="Helical" evidence="2">
    <location>
        <begin position="280"/>
        <end position="303"/>
    </location>
</feature>
<feature type="transmembrane region" description="Helical" evidence="2">
    <location>
        <begin position="164"/>
        <end position="181"/>
    </location>
</feature>
<name>A0A9W6ZMM3_9STRA</name>
<keyword evidence="2" id="KW-0812">Transmembrane</keyword>
<organism evidence="3 4">
    <name type="scientific">Triparma retinervis</name>
    <dbReference type="NCBI Taxonomy" id="2557542"/>
    <lineage>
        <taxon>Eukaryota</taxon>
        <taxon>Sar</taxon>
        <taxon>Stramenopiles</taxon>
        <taxon>Ochrophyta</taxon>
        <taxon>Bolidophyceae</taxon>
        <taxon>Parmales</taxon>
        <taxon>Triparmaceae</taxon>
        <taxon>Triparma</taxon>
    </lineage>
</organism>
<evidence type="ECO:0000313" key="3">
    <source>
        <dbReference type="EMBL" id="GMH52720.1"/>
    </source>
</evidence>
<feature type="transmembrane region" description="Helical" evidence="2">
    <location>
        <begin position="357"/>
        <end position="381"/>
    </location>
</feature>
<dbReference type="Proteomes" id="UP001165082">
    <property type="component" value="Unassembled WGS sequence"/>
</dbReference>
<dbReference type="EMBL" id="BRXZ01002032">
    <property type="protein sequence ID" value="GMH52720.1"/>
    <property type="molecule type" value="Genomic_DNA"/>
</dbReference>
<feature type="transmembrane region" description="Helical" evidence="2">
    <location>
        <begin position="473"/>
        <end position="494"/>
    </location>
</feature>
<gene>
    <name evidence="3" type="ORF">TrRE_jg7214</name>
</gene>
<accession>A0A9W6ZMM3</accession>
<keyword evidence="4" id="KW-1185">Reference proteome</keyword>
<evidence type="ECO:0000256" key="1">
    <source>
        <dbReference type="SAM" id="MobiDB-lite"/>
    </source>
</evidence>
<dbReference type="AlphaFoldDB" id="A0A9W6ZMM3"/>
<evidence type="ECO:0000256" key="2">
    <source>
        <dbReference type="SAM" id="Phobius"/>
    </source>
</evidence>
<dbReference type="OrthoDB" id="193089at2759"/>
<evidence type="ECO:0000313" key="4">
    <source>
        <dbReference type="Proteomes" id="UP001165082"/>
    </source>
</evidence>
<sequence>MMTSKIAPYPTASFSPPEVPPGAAESSIVDDDLDKENSIGDALQGEEVVKSEGGNELVGERENDDSEGRVKDEETMENDQVEQEVAIENTTKEDDDVASPPRRGSILESFRRVSVDAAFEVGVHLGAIGPETEANPIIRSQTSIATIDNPVSFWHHTFTSNMQGLASALPSCVFILLMANVNDNLVNLGGFFGDMHVVRCFECLLYVDVMVLVLRWEFALTKRMLFCKCPGQITFMVAVSSAFGWKLGPWMNVVATLAFSFGEMCTYIMEEHPRPPMVKYMVQSLFIGFVIHGIIVSLINALVIPTRFLAKWGDATMTLVVTGIFFPFVIFLARRLVVNWLRKFVAGREVWSDEKKVGFLTTTGTIFSAMILITPSVLLYFNVSVEYALFSAFCQLFTEVGGKFWTVWAMKKRLTLFRKDDDNIDEELREQLALLAIRFHTEIVAEKGCIVAACAIAFIYFDEQVNSSSADLILIGVVFYVFELVADCTFVWLMHNMLGVPMLSAVPHSNLLSASNLRAQVVLILAFQAQANCIAMASTVEI</sequence>
<keyword evidence="2" id="KW-0472">Membrane</keyword>
<feature type="transmembrane region" description="Helical" evidence="2">
    <location>
        <begin position="315"/>
        <end position="337"/>
    </location>
</feature>
<comment type="caution">
    <text evidence="3">The sequence shown here is derived from an EMBL/GenBank/DDBJ whole genome shotgun (WGS) entry which is preliminary data.</text>
</comment>
<feature type="transmembrane region" description="Helical" evidence="2">
    <location>
        <begin position="387"/>
        <end position="409"/>
    </location>
</feature>
<feature type="region of interest" description="Disordered" evidence="1">
    <location>
        <begin position="1"/>
        <end position="103"/>
    </location>
</feature>
<feature type="transmembrane region" description="Helical" evidence="2">
    <location>
        <begin position="196"/>
        <end position="213"/>
    </location>
</feature>
<protein>
    <submittedName>
        <fullName evidence="3">Uncharacterized protein</fullName>
    </submittedName>
</protein>
<feature type="compositionally biased region" description="Basic and acidic residues" evidence="1">
    <location>
        <begin position="58"/>
        <end position="73"/>
    </location>
</feature>
<feature type="transmembrane region" description="Helical" evidence="2">
    <location>
        <begin position="444"/>
        <end position="461"/>
    </location>
</feature>